<evidence type="ECO:0000313" key="1">
    <source>
        <dbReference type="EMBL" id="KAK9009177.1"/>
    </source>
</evidence>
<comment type="caution">
    <text evidence="1">The sequence shown here is derived from an EMBL/GenBank/DDBJ whole genome shotgun (WGS) entry which is preliminary data.</text>
</comment>
<proteinExistence type="predicted"/>
<keyword evidence="2" id="KW-1185">Reference proteome</keyword>
<accession>A0ABR2R879</accession>
<gene>
    <name evidence="1" type="ORF">V6N11_035722</name>
</gene>
<dbReference type="EMBL" id="JBBPBN010000024">
    <property type="protein sequence ID" value="KAK9009177.1"/>
    <property type="molecule type" value="Genomic_DNA"/>
</dbReference>
<name>A0ABR2R879_9ROSI</name>
<sequence>MLQHQLHSSASFYIIFFKETGTKGVSTSQRPSLTLDEHGAYISPPSWISARRDQTRKIKEAADSRSCTDAALTKDTEIIQAEE</sequence>
<protein>
    <submittedName>
        <fullName evidence="1">Uncharacterized protein</fullName>
    </submittedName>
</protein>
<reference evidence="1 2" key="1">
    <citation type="journal article" date="2024" name="G3 (Bethesda)">
        <title>Genome assembly of Hibiscus sabdariffa L. provides insights into metabolisms of medicinal natural products.</title>
        <authorList>
            <person name="Kim T."/>
        </authorList>
    </citation>
    <scope>NUCLEOTIDE SEQUENCE [LARGE SCALE GENOMIC DNA]</scope>
    <source>
        <strain evidence="1">TK-2024</strain>
        <tissue evidence="1">Old leaves</tissue>
    </source>
</reference>
<dbReference type="Proteomes" id="UP001396334">
    <property type="component" value="Unassembled WGS sequence"/>
</dbReference>
<evidence type="ECO:0000313" key="2">
    <source>
        <dbReference type="Proteomes" id="UP001396334"/>
    </source>
</evidence>
<organism evidence="1 2">
    <name type="scientific">Hibiscus sabdariffa</name>
    <name type="common">roselle</name>
    <dbReference type="NCBI Taxonomy" id="183260"/>
    <lineage>
        <taxon>Eukaryota</taxon>
        <taxon>Viridiplantae</taxon>
        <taxon>Streptophyta</taxon>
        <taxon>Embryophyta</taxon>
        <taxon>Tracheophyta</taxon>
        <taxon>Spermatophyta</taxon>
        <taxon>Magnoliopsida</taxon>
        <taxon>eudicotyledons</taxon>
        <taxon>Gunneridae</taxon>
        <taxon>Pentapetalae</taxon>
        <taxon>rosids</taxon>
        <taxon>malvids</taxon>
        <taxon>Malvales</taxon>
        <taxon>Malvaceae</taxon>
        <taxon>Malvoideae</taxon>
        <taxon>Hibiscus</taxon>
    </lineage>
</organism>